<evidence type="ECO:0000313" key="2">
    <source>
        <dbReference type="EMBL" id="KAL0162176.1"/>
    </source>
</evidence>
<gene>
    <name evidence="2" type="ORF">M9458_041572</name>
</gene>
<feature type="non-terminal residue" evidence="2">
    <location>
        <position position="1"/>
    </location>
</feature>
<feature type="non-terminal residue" evidence="2">
    <location>
        <position position="62"/>
    </location>
</feature>
<evidence type="ECO:0000313" key="3">
    <source>
        <dbReference type="Proteomes" id="UP001529510"/>
    </source>
</evidence>
<feature type="region of interest" description="Disordered" evidence="1">
    <location>
        <begin position="16"/>
        <end position="62"/>
    </location>
</feature>
<organism evidence="2 3">
    <name type="scientific">Cirrhinus mrigala</name>
    <name type="common">Mrigala</name>
    <dbReference type="NCBI Taxonomy" id="683832"/>
    <lineage>
        <taxon>Eukaryota</taxon>
        <taxon>Metazoa</taxon>
        <taxon>Chordata</taxon>
        <taxon>Craniata</taxon>
        <taxon>Vertebrata</taxon>
        <taxon>Euteleostomi</taxon>
        <taxon>Actinopterygii</taxon>
        <taxon>Neopterygii</taxon>
        <taxon>Teleostei</taxon>
        <taxon>Ostariophysi</taxon>
        <taxon>Cypriniformes</taxon>
        <taxon>Cyprinidae</taxon>
        <taxon>Labeoninae</taxon>
        <taxon>Labeonini</taxon>
        <taxon>Cirrhinus</taxon>
    </lineage>
</organism>
<dbReference type="Proteomes" id="UP001529510">
    <property type="component" value="Unassembled WGS sequence"/>
</dbReference>
<keyword evidence="3" id="KW-1185">Reference proteome</keyword>
<proteinExistence type="predicted"/>
<protein>
    <submittedName>
        <fullName evidence="2">Uncharacterized protein</fullName>
    </submittedName>
</protein>
<reference evidence="2 3" key="1">
    <citation type="submission" date="2024-05" db="EMBL/GenBank/DDBJ databases">
        <title>Genome sequencing and assembly of Indian major carp, Cirrhinus mrigala (Hamilton, 1822).</title>
        <authorList>
            <person name="Mohindra V."/>
            <person name="Chowdhury L.M."/>
            <person name="Lal K."/>
            <person name="Jena J.K."/>
        </authorList>
    </citation>
    <scope>NUCLEOTIDE SEQUENCE [LARGE SCALE GENOMIC DNA]</scope>
    <source>
        <strain evidence="2">CM1030</strain>
        <tissue evidence="2">Blood</tissue>
    </source>
</reference>
<evidence type="ECO:0000256" key="1">
    <source>
        <dbReference type="SAM" id="MobiDB-lite"/>
    </source>
</evidence>
<comment type="caution">
    <text evidence="2">The sequence shown here is derived from an EMBL/GenBank/DDBJ whole genome shotgun (WGS) entry which is preliminary data.</text>
</comment>
<sequence>WSFWRHRDRICTQVLHGKSRQSRGSGFGPLPPTTPVCLSPRTAPYRAPEAPRQPGLLPDRQR</sequence>
<dbReference type="EMBL" id="JAMKFB020000021">
    <property type="protein sequence ID" value="KAL0162176.1"/>
    <property type="molecule type" value="Genomic_DNA"/>
</dbReference>
<dbReference type="AlphaFoldDB" id="A0ABD0NLS5"/>
<name>A0ABD0NLS5_CIRMR</name>
<accession>A0ABD0NLS5</accession>